<protein>
    <recommendedName>
        <fullName evidence="2">FH2 domain-containing protein</fullName>
    </recommendedName>
</protein>
<dbReference type="InterPro" id="IPR042201">
    <property type="entry name" value="FH2_Formin_sf"/>
</dbReference>
<dbReference type="InterPro" id="IPR051144">
    <property type="entry name" value="Formin_homology_domain"/>
</dbReference>
<dbReference type="PANTHER" id="PTHR45733">
    <property type="entry name" value="FORMIN-J"/>
    <property type="match status" value="1"/>
</dbReference>
<proteinExistence type="inferred from homology"/>
<dbReference type="EMBL" id="LR862151">
    <property type="protein sequence ID" value="CAD1833786.1"/>
    <property type="molecule type" value="Genomic_DNA"/>
</dbReference>
<dbReference type="PANTHER" id="PTHR45733:SF8">
    <property type="entry name" value="FORMIN-J"/>
    <property type="match status" value="1"/>
</dbReference>
<evidence type="ECO:0000256" key="1">
    <source>
        <dbReference type="ARBA" id="ARBA00006468"/>
    </source>
</evidence>
<reference evidence="3" key="1">
    <citation type="submission" date="2020-07" db="EMBL/GenBank/DDBJ databases">
        <authorList>
            <person name="Lin J."/>
        </authorList>
    </citation>
    <scope>NUCLEOTIDE SEQUENCE</scope>
</reference>
<organism evidence="3">
    <name type="scientific">Ananas comosus var. bracteatus</name>
    <name type="common">red pineapple</name>
    <dbReference type="NCBI Taxonomy" id="296719"/>
    <lineage>
        <taxon>Eukaryota</taxon>
        <taxon>Viridiplantae</taxon>
        <taxon>Streptophyta</taxon>
        <taxon>Embryophyta</taxon>
        <taxon>Tracheophyta</taxon>
        <taxon>Spermatophyta</taxon>
        <taxon>Magnoliopsida</taxon>
        <taxon>Liliopsida</taxon>
        <taxon>Poales</taxon>
        <taxon>Bromeliaceae</taxon>
        <taxon>Bromelioideae</taxon>
        <taxon>Ananas</taxon>
    </lineage>
</organism>
<dbReference type="InterPro" id="IPR015425">
    <property type="entry name" value="FH2_Formin"/>
</dbReference>
<dbReference type="Pfam" id="PF02181">
    <property type="entry name" value="FH2"/>
    <property type="match status" value="1"/>
</dbReference>
<gene>
    <name evidence="3" type="ORF">CB5_LOCUS16997</name>
</gene>
<feature type="domain" description="FH2" evidence="2">
    <location>
        <begin position="1"/>
        <end position="132"/>
    </location>
</feature>
<dbReference type="PROSITE" id="PS51444">
    <property type="entry name" value="FH2"/>
    <property type="match status" value="1"/>
</dbReference>
<accession>A0A6V7PT61</accession>
<comment type="similarity">
    <text evidence="1">Belongs to the formin-like family. Class-II subfamily.</text>
</comment>
<evidence type="ECO:0000313" key="3">
    <source>
        <dbReference type="EMBL" id="CAD1833786.1"/>
    </source>
</evidence>
<sequence length="132" mass="14884">MPLPDLMTSLLALDDSILDADQVENLIKFCPTKEEMDLLKVSVEFSGYDGDKENLGKCEQFFLELMEVPRVESKLRVLSFKIQFRSQVGELKNSLNVINSASEEVRSSVKLKRIMQTILSLGNALNQGTTRD</sequence>
<dbReference type="Gene3D" id="1.20.58.2220">
    <property type="entry name" value="Formin, FH2 domain"/>
    <property type="match status" value="1"/>
</dbReference>
<dbReference type="SUPFAM" id="SSF101447">
    <property type="entry name" value="Formin homology 2 domain (FH2 domain)"/>
    <property type="match status" value="1"/>
</dbReference>
<name>A0A6V7PT61_ANACO</name>
<dbReference type="AlphaFoldDB" id="A0A6V7PT61"/>
<evidence type="ECO:0000259" key="2">
    <source>
        <dbReference type="PROSITE" id="PS51444"/>
    </source>
</evidence>